<protein>
    <submittedName>
        <fullName evidence="2">Uncharacterized protein</fullName>
    </submittedName>
</protein>
<sequence length="110" mass="12580">MSKGVLRFQNCCSRELEKRPTATDALKEILQMKESQFYDLFLMEPIDDPNSTKPKLPFGSIDDSDLNLIATFKPQIISEFNNKAYPGTETILHVRHFKTNQSKGRSKSRG</sequence>
<reference evidence="2" key="1">
    <citation type="submission" date="2024-02" db="UniProtKB">
        <authorList>
            <consortium name="WormBaseParasite"/>
        </authorList>
    </citation>
    <scope>IDENTIFICATION</scope>
</reference>
<dbReference type="WBParaSite" id="MBELARI_LOCUS4236">
    <property type="protein sequence ID" value="MBELARI_LOCUS4236"/>
    <property type="gene ID" value="MBELARI_LOCUS4236"/>
</dbReference>
<evidence type="ECO:0000313" key="1">
    <source>
        <dbReference type="Proteomes" id="UP000887575"/>
    </source>
</evidence>
<dbReference type="Proteomes" id="UP000887575">
    <property type="component" value="Unassembled WGS sequence"/>
</dbReference>
<name>A0AAF3FE07_9BILA</name>
<proteinExistence type="predicted"/>
<evidence type="ECO:0000313" key="2">
    <source>
        <dbReference type="WBParaSite" id="MBELARI_LOCUS4236"/>
    </source>
</evidence>
<dbReference type="AlphaFoldDB" id="A0AAF3FE07"/>
<accession>A0AAF3FE07</accession>
<keyword evidence="1" id="KW-1185">Reference proteome</keyword>
<organism evidence="1 2">
    <name type="scientific">Mesorhabditis belari</name>
    <dbReference type="NCBI Taxonomy" id="2138241"/>
    <lineage>
        <taxon>Eukaryota</taxon>
        <taxon>Metazoa</taxon>
        <taxon>Ecdysozoa</taxon>
        <taxon>Nematoda</taxon>
        <taxon>Chromadorea</taxon>
        <taxon>Rhabditida</taxon>
        <taxon>Rhabditina</taxon>
        <taxon>Rhabditomorpha</taxon>
        <taxon>Rhabditoidea</taxon>
        <taxon>Rhabditidae</taxon>
        <taxon>Mesorhabditinae</taxon>
        <taxon>Mesorhabditis</taxon>
    </lineage>
</organism>